<organism evidence="3 4">
    <name type="scientific">Zasmidium cellare ATCC 36951</name>
    <dbReference type="NCBI Taxonomy" id="1080233"/>
    <lineage>
        <taxon>Eukaryota</taxon>
        <taxon>Fungi</taxon>
        <taxon>Dikarya</taxon>
        <taxon>Ascomycota</taxon>
        <taxon>Pezizomycotina</taxon>
        <taxon>Dothideomycetes</taxon>
        <taxon>Dothideomycetidae</taxon>
        <taxon>Mycosphaerellales</taxon>
        <taxon>Mycosphaerellaceae</taxon>
        <taxon>Zasmidium</taxon>
    </lineage>
</organism>
<dbReference type="Pfam" id="PF07859">
    <property type="entry name" value="Abhydrolase_3"/>
    <property type="match status" value="1"/>
</dbReference>
<dbReference type="InterPro" id="IPR029058">
    <property type="entry name" value="AB_hydrolase_fold"/>
</dbReference>
<dbReference type="PANTHER" id="PTHR48081:SF3">
    <property type="entry name" value="ALPHA_BETA HYDROLASE FOLD-3 DOMAIN-CONTAINING PROTEIN"/>
    <property type="match status" value="1"/>
</dbReference>
<feature type="domain" description="Alpha/beta hydrolase fold-3" evidence="2">
    <location>
        <begin position="47"/>
        <end position="168"/>
    </location>
</feature>
<evidence type="ECO:0000313" key="3">
    <source>
        <dbReference type="EMBL" id="KAF2164411.1"/>
    </source>
</evidence>
<dbReference type="SUPFAM" id="SSF53474">
    <property type="entry name" value="alpha/beta-Hydrolases"/>
    <property type="match status" value="1"/>
</dbReference>
<evidence type="ECO:0000313" key="4">
    <source>
        <dbReference type="Proteomes" id="UP000799537"/>
    </source>
</evidence>
<keyword evidence="4" id="KW-1185">Reference proteome</keyword>
<dbReference type="Gene3D" id="3.40.50.1820">
    <property type="entry name" value="alpha/beta hydrolase"/>
    <property type="match status" value="1"/>
</dbReference>
<dbReference type="EMBL" id="ML993604">
    <property type="protein sequence ID" value="KAF2164411.1"/>
    <property type="molecule type" value="Genomic_DNA"/>
</dbReference>
<reference evidence="3" key="1">
    <citation type="journal article" date="2020" name="Stud. Mycol.">
        <title>101 Dothideomycetes genomes: a test case for predicting lifestyles and emergence of pathogens.</title>
        <authorList>
            <person name="Haridas S."/>
            <person name="Albert R."/>
            <person name="Binder M."/>
            <person name="Bloem J."/>
            <person name="Labutti K."/>
            <person name="Salamov A."/>
            <person name="Andreopoulos B."/>
            <person name="Baker S."/>
            <person name="Barry K."/>
            <person name="Bills G."/>
            <person name="Bluhm B."/>
            <person name="Cannon C."/>
            <person name="Castanera R."/>
            <person name="Culley D."/>
            <person name="Daum C."/>
            <person name="Ezra D."/>
            <person name="Gonzalez J."/>
            <person name="Henrissat B."/>
            <person name="Kuo A."/>
            <person name="Liang C."/>
            <person name="Lipzen A."/>
            <person name="Lutzoni F."/>
            <person name="Magnuson J."/>
            <person name="Mondo S."/>
            <person name="Nolan M."/>
            <person name="Ohm R."/>
            <person name="Pangilinan J."/>
            <person name="Park H.-J."/>
            <person name="Ramirez L."/>
            <person name="Alfaro M."/>
            <person name="Sun H."/>
            <person name="Tritt A."/>
            <person name="Yoshinaga Y."/>
            <person name="Zwiers L.-H."/>
            <person name="Turgeon B."/>
            <person name="Goodwin S."/>
            <person name="Spatafora J."/>
            <person name="Crous P."/>
            <person name="Grigoriev I."/>
        </authorList>
    </citation>
    <scope>NUCLEOTIDE SEQUENCE</scope>
    <source>
        <strain evidence="3">ATCC 36951</strain>
    </source>
</reference>
<dbReference type="InterPro" id="IPR013094">
    <property type="entry name" value="AB_hydrolase_3"/>
</dbReference>
<dbReference type="AlphaFoldDB" id="A0A6A6CBK0"/>
<evidence type="ECO:0000256" key="1">
    <source>
        <dbReference type="ARBA" id="ARBA00022801"/>
    </source>
</evidence>
<dbReference type="GeneID" id="54560895"/>
<dbReference type="InterPro" id="IPR050300">
    <property type="entry name" value="GDXG_lipolytic_enzyme"/>
</dbReference>
<keyword evidence="1" id="KW-0378">Hydrolase</keyword>
<dbReference type="OrthoDB" id="19653at2759"/>
<protein>
    <recommendedName>
        <fullName evidence="2">Alpha/beta hydrolase fold-3 domain-containing protein</fullName>
    </recommendedName>
</protein>
<evidence type="ECO:0000259" key="2">
    <source>
        <dbReference type="Pfam" id="PF07859"/>
    </source>
</evidence>
<dbReference type="GO" id="GO:0016787">
    <property type="term" value="F:hydrolase activity"/>
    <property type="evidence" value="ECO:0007669"/>
    <property type="project" value="UniProtKB-KW"/>
</dbReference>
<accession>A0A6A6CBK0</accession>
<gene>
    <name evidence="3" type="ORF">M409DRAFT_25288</name>
</gene>
<proteinExistence type="predicted"/>
<dbReference type="RefSeq" id="XP_033665300.1">
    <property type="nucleotide sequence ID" value="XM_033807623.1"/>
</dbReference>
<sequence length="330" mass="36562">MSTVPSADPAFDAFNIFEETYKTVSSHDIKAAVLIPKRLQSGRHPVIINIHGGFFATGHSLFAPWFHPWLIKMALEQGAILISADYRLLPTPNGIADQLEDLEDFWQWTKAELPSILQDGVPDQALDFEHLLLVGGSAGGYCVSQVALSHPDEISALAMAYPCVDLKDSILSEGPPPGKPTVLRFPLEDIPSKEEGLKWIKEKRGTVASKGELEITPYCVSLSQNGLFFSEVLEHNGVRLTTNELPLERLEAGARLPKNVWIFHGDNDSVVYLHQSEKFVDLARTKLPEINLRFDVAEGKDHAFDMDASVWGSYPASKDAIAFLTKAWLE</sequence>
<name>A0A6A6CBK0_ZASCE</name>
<dbReference type="PANTHER" id="PTHR48081">
    <property type="entry name" value="AB HYDROLASE SUPERFAMILY PROTEIN C4A8.06C"/>
    <property type="match status" value="1"/>
</dbReference>
<dbReference type="Proteomes" id="UP000799537">
    <property type="component" value="Unassembled WGS sequence"/>
</dbReference>